<reference evidence="9 10" key="1">
    <citation type="journal article" date="2014" name="Microbiology">
        <title>Unravelling the complete genome sequence of Advenella mimigardefordensis strain DPN7T and novel insights in the catabolism of the xenobiotic polythioester precursor 3,3'-dithiodipropionate.</title>
        <authorList>
            <person name="Wubbeler J.H."/>
            <person name="Hiessl S."/>
            <person name="Schuldes J."/>
            <person name="Thurmer A."/>
            <person name="Daniel R."/>
            <person name="Steinbuchel A."/>
        </authorList>
    </citation>
    <scope>NUCLEOTIDE SEQUENCE [LARGE SCALE GENOMIC DNA]</scope>
    <source>
        <strain evidence="10">DSM 17166 / LMG 22922 / DPN7</strain>
    </source>
</reference>
<keyword evidence="5 6" id="KW-0408">Iron</keyword>
<evidence type="ECO:0000313" key="9">
    <source>
        <dbReference type="EMBL" id="AHG65050.1"/>
    </source>
</evidence>
<dbReference type="GO" id="GO:0009055">
    <property type="term" value="F:electron transfer activity"/>
    <property type="evidence" value="ECO:0007669"/>
    <property type="project" value="InterPro"/>
</dbReference>
<evidence type="ECO:0000256" key="6">
    <source>
        <dbReference type="PIRSR" id="PIRSR602324-1"/>
    </source>
</evidence>
<gene>
    <name evidence="9" type="ORF">MIM_c29860</name>
</gene>
<organism evidence="9 10">
    <name type="scientific">Advenella mimigardefordensis (strain DSM 17166 / LMG 22922 / DPN7)</name>
    <dbReference type="NCBI Taxonomy" id="1247726"/>
    <lineage>
        <taxon>Bacteria</taxon>
        <taxon>Pseudomonadati</taxon>
        <taxon>Pseudomonadota</taxon>
        <taxon>Betaproteobacteria</taxon>
        <taxon>Burkholderiales</taxon>
        <taxon>Alcaligenaceae</taxon>
    </lineage>
</organism>
<keyword evidence="10" id="KW-1185">Reference proteome</keyword>
<feature type="chain" id="PRO_5004794157" evidence="7">
    <location>
        <begin position="28"/>
        <end position="118"/>
    </location>
</feature>
<dbReference type="SUPFAM" id="SSF46626">
    <property type="entry name" value="Cytochrome c"/>
    <property type="match status" value="1"/>
</dbReference>
<dbReference type="PRINTS" id="PR00606">
    <property type="entry name" value="CYTCHROMECID"/>
</dbReference>
<comment type="PTM">
    <text evidence="6">Binds 1 heme c group covalently per subunit.</text>
</comment>
<feature type="binding site" description="covalent" evidence="6">
    <location>
        <position position="42"/>
    </location>
    <ligand>
        <name>heme c</name>
        <dbReference type="ChEBI" id="CHEBI:61717"/>
    </ligand>
</feature>
<accession>W0PHW9</accession>
<dbReference type="EMBL" id="CP003915">
    <property type="protein sequence ID" value="AHG65050.1"/>
    <property type="molecule type" value="Genomic_DNA"/>
</dbReference>
<dbReference type="Gene3D" id="1.10.760.10">
    <property type="entry name" value="Cytochrome c-like domain"/>
    <property type="match status" value="1"/>
</dbReference>
<sequence length="118" mass="12359">MSGKKLVASLAIIAVSIAAVNITPARAQTLTDGPQLARAKICMGCHQVDSRRVGPPFVAVADRYKAGGQPMVEYLANSIRHGGRGRWGAVPMPAQPQVTEEEATALAAWILSLASPAK</sequence>
<protein>
    <submittedName>
        <fullName evidence="9">Putative cytochrome c, class 1</fullName>
    </submittedName>
</protein>
<keyword evidence="7" id="KW-0732">Signal</keyword>
<evidence type="ECO:0000313" key="10">
    <source>
        <dbReference type="Proteomes" id="UP000019095"/>
    </source>
</evidence>
<dbReference type="OrthoDB" id="9814063at2"/>
<dbReference type="GO" id="GO:0020037">
    <property type="term" value="F:heme binding"/>
    <property type="evidence" value="ECO:0007669"/>
    <property type="project" value="InterPro"/>
</dbReference>
<evidence type="ECO:0000256" key="3">
    <source>
        <dbReference type="ARBA" id="ARBA00022723"/>
    </source>
</evidence>
<keyword evidence="4" id="KW-0249">Electron transport</keyword>
<feature type="binding site" description="covalent" evidence="6">
    <location>
        <position position="46"/>
    </location>
    <ligand>
        <name>heme c</name>
        <dbReference type="ChEBI" id="CHEBI:61717"/>
    </ligand>
</feature>
<dbReference type="Proteomes" id="UP000019095">
    <property type="component" value="Chromosome"/>
</dbReference>
<dbReference type="GO" id="GO:0005506">
    <property type="term" value="F:iron ion binding"/>
    <property type="evidence" value="ECO:0007669"/>
    <property type="project" value="InterPro"/>
</dbReference>
<dbReference type="KEGG" id="amim:MIM_c29860"/>
<keyword evidence="2 6" id="KW-0349">Heme</keyword>
<dbReference type="InterPro" id="IPR009056">
    <property type="entry name" value="Cyt_c-like_dom"/>
</dbReference>
<dbReference type="PROSITE" id="PS51007">
    <property type="entry name" value="CYTC"/>
    <property type="match status" value="1"/>
</dbReference>
<dbReference type="InterPro" id="IPR036909">
    <property type="entry name" value="Cyt_c-like_dom_sf"/>
</dbReference>
<proteinExistence type="predicted"/>
<dbReference type="PATRIC" id="fig|1247726.3.peg.3289"/>
<feature type="domain" description="Cytochrome c" evidence="8">
    <location>
        <begin position="28"/>
        <end position="114"/>
    </location>
</feature>
<dbReference type="eggNOG" id="COG4654">
    <property type="taxonomic scope" value="Bacteria"/>
</dbReference>
<evidence type="ECO:0000256" key="7">
    <source>
        <dbReference type="SAM" id="SignalP"/>
    </source>
</evidence>
<feature type="binding site" description="covalent" evidence="6">
    <location>
        <position position="92"/>
    </location>
    <ligand>
        <name>heme c</name>
        <dbReference type="ChEBI" id="CHEBI:61717"/>
    </ligand>
</feature>
<dbReference type="InterPro" id="IPR002324">
    <property type="entry name" value="Cyt_c_ID"/>
</dbReference>
<evidence type="ECO:0000256" key="5">
    <source>
        <dbReference type="ARBA" id="ARBA00023004"/>
    </source>
</evidence>
<feature type="signal peptide" evidence="7">
    <location>
        <begin position="1"/>
        <end position="27"/>
    </location>
</feature>
<dbReference type="HOGENOM" id="CLU_133112_1_0_4"/>
<evidence type="ECO:0000256" key="4">
    <source>
        <dbReference type="ARBA" id="ARBA00022982"/>
    </source>
</evidence>
<evidence type="ECO:0000256" key="2">
    <source>
        <dbReference type="ARBA" id="ARBA00022617"/>
    </source>
</evidence>
<dbReference type="AlphaFoldDB" id="W0PHW9"/>
<evidence type="ECO:0000256" key="1">
    <source>
        <dbReference type="ARBA" id="ARBA00022448"/>
    </source>
</evidence>
<name>W0PHW9_ADVMD</name>
<keyword evidence="3 6" id="KW-0479">Metal-binding</keyword>
<dbReference type="STRING" id="1247726.MIM_c29860"/>
<dbReference type="Pfam" id="PF00034">
    <property type="entry name" value="Cytochrom_C"/>
    <property type="match status" value="1"/>
</dbReference>
<keyword evidence="1" id="KW-0813">Transport</keyword>
<evidence type="ECO:0000259" key="8">
    <source>
        <dbReference type="PROSITE" id="PS51007"/>
    </source>
</evidence>